<dbReference type="OrthoDB" id="9791120at2"/>
<keyword evidence="1" id="KW-0812">Transmembrane</keyword>
<feature type="transmembrane region" description="Helical" evidence="1">
    <location>
        <begin position="64"/>
        <end position="86"/>
    </location>
</feature>
<accession>A0A1I2RBS1</accession>
<keyword evidence="1" id="KW-0472">Membrane</keyword>
<dbReference type="Proteomes" id="UP000198623">
    <property type="component" value="Unassembled WGS sequence"/>
</dbReference>
<reference evidence="3" key="1">
    <citation type="submission" date="2016-10" db="EMBL/GenBank/DDBJ databases">
        <authorList>
            <person name="Varghese N."/>
            <person name="Submissions S."/>
        </authorList>
    </citation>
    <scope>NUCLEOTIDE SEQUENCE [LARGE SCALE GENOMIC DNA]</scope>
    <source>
        <strain evidence="3">CGMCC 1.10971</strain>
    </source>
</reference>
<dbReference type="RefSeq" id="WP_090727627.1">
    <property type="nucleotide sequence ID" value="NZ_FOOU01000006.1"/>
</dbReference>
<evidence type="ECO:0000313" key="2">
    <source>
        <dbReference type="EMBL" id="SFG37900.1"/>
    </source>
</evidence>
<gene>
    <name evidence="2" type="ORF">SAMN05216175_10643</name>
</gene>
<organism evidence="2 3">
    <name type="scientific">Neptunomonas qingdaonensis</name>
    <dbReference type="NCBI Taxonomy" id="1045558"/>
    <lineage>
        <taxon>Bacteria</taxon>
        <taxon>Pseudomonadati</taxon>
        <taxon>Pseudomonadota</taxon>
        <taxon>Gammaproteobacteria</taxon>
        <taxon>Oceanospirillales</taxon>
        <taxon>Oceanospirillaceae</taxon>
        <taxon>Neptunomonas</taxon>
    </lineage>
</organism>
<keyword evidence="1" id="KW-1133">Transmembrane helix</keyword>
<dbReference type="EMBL" id="FOOU01000006">
    <property type="protein sequence ID" value="SFG37900.1"/>
    <property type="molecule type" value="Genomic_DNA"/>
</dbReference>
<keyword evidence="3" id="KW-1185">Reference proteome</keyword>
<evidence type="ECO:0000313" key="3">
    <source>
        <dbReference type="Proteomes" id="UP000198623"/>
    </source>
</evidence>
<evidence type="ECO:0000256" key="1">
    <source>
        <dbReference type="SAM" id="Phobius"/>
    </source>
</evidence>
<name>A0A1I2RBS1_9GAMM</name>
<feature type="transmembrane region" description="Helical" evidence="1">
    <location>
        <begin position="98"/>
        <end position="119"/>
    </location>
</feature>
<dbReference type="STRING" id="1045558.SAMN05216175_10643"/>
<feature type="transmembrane region" description="Helical" evidence="1">
    <location>
        <begin position="6"/>
        <end position="25"/>
    </location>
</feature>
<proteinExistence type="predicted"/>
<feature type="transmembrane region" description="Helical" evidence="1">
    <location>
        <begin position="139"/>
        <end position="159"/>
    </location>
</feature>
<dbReference type="AlphaFoldDB" id="A0A1I2RBS1"/>
<sequence>MKPRIISIFSWVVVAWTCKVFLSSLPYKFSGHPDTQHIFSTIGAWMSSTLSNGLGIWFAEYAAYAVGSAELLVSIFLLLPIVFFLLKKLNIIGHAPERALIHSIGGILAAGIMTGAAFFHLATPLGIVVLHNGQSDHGSLFYAALSIAVLGIIMALVNFTHLRSKHANVNTTL</sequence>
<protein>
    <submittedName>
        <fullName evidence="2">Uncharacterized protein</fullName>
    </submittedName>
</protein>